<dbReference type="InterPro" id="IPR036380">
    <property type="entry name" value="Isochorismatase-like_sf"/>
</dbReference>
<protein>
    <submittedName>
        <fullName evidence="3">Cysteine hydrolase</fullName>
    </submittedName>
</protein>
<comment type="similarity">
    <text evidence="1">Belongs to the isochorismatase family.</text>
</comment>
<dbReference type="SUPFAM" id="SSF52499">
    <property type="entry name" value="Isochorismatase-like hydrolases"/>
    <property type="match status" value="1"/>
</dbReference>
<accession>A0A2P1NNU1</accession>
<reference evidence="4" key="1">
    <citation type="submission" date="2018-03" db="EMBL/GenBank/DDBJ databases">
        <title>Genome sequencing of Melaminivora sp. strain SC2-7.</title>
        <authorList>
            <person name="Kim S.-J."/>
            <person name="Heo J."/>
            <person name="Ahn J.-H."/>
            <person name="Kwon S.-W."/>
        </authorList>
    </citation>
    <scope>NUCLEOTIDE SEQUENCE [LARGE SCALE GENOMIC DNA]</scope>
    <source>
        <strain evidence="4">SC2-7</strain>
    </source>
</reference>
<dbReference type="PANTHER" id="PTHR11080:SF2">
    <property type="entry name" value="LD05707P"/>
    <property type="match status" value="1"/>
</dbReference>
<dbReference type="PANTHER" id="PTHR11080">
    <property type="entry name" value="PYRAZINAMIDASE/NICOTINAMIDASE"/>
    <property type="match status" value="1"/>
</dbReference>
<keyword evidence="4" id="KW-1185">Reference proteome</keyword>
<keyword evidence="2 3" id="KW-0378">Hydrolase</keyword>
<evidence type="ECO:0000313" key="3">
    <source>
        <dbReference type="EMBL" id="AVP58730.1"/>
    </source>
</evidence>
<dbReference type="InterPro" id="IPR052347">
    <property type="entry name" value="Isochorismatase_Nicotinamidase"/>
</dbReference>
<evidence type="ECO:0000256" key="2">
    <source>
        <dbReference type="ARBA" id="ARBA00022801"/>
    </source>
</evidence>
<dbReference type="Gene3D" id="3.40.50.850">
    <property type="entry name" value="Isochorismatase-like"/>
    <property type="match status" value="1"/>
</dbReference>
<evidence type="ECO:0000256" key="1">
    <source>
        <dbReference type="ARBA" id="ARBA00006336"/>
    </source>
</evidence>
<dbReference type="OrthoDB" id="9791276at2"/>
<evidence type="ECO:0000313" key="4">
    <source>
        <dbReference type="Proteomes" id="UP000241829"/>
    </source>
</evidence>
<dbReference type="RefSeq" id="WP_106847278.1">
    <property type="nucleotide sequence ID" value="NZ_CP027792.1"/>
</dbReference>
<dbReference type="KEGG" id="melm:C7H73_14335"/>
<sequence length="284" mass="30740">MTTIHLLAIDPQNDFCDLPASWHGRDAASGAAIAPSLPVAGAHADLQRLAALITAQGERIDQITVTLDSHQRYDVAHPLFWQRADGAPVMPFTPLAAAQVRSGEYAPRDASARARVLAYMDALEAQGRYTLMVWPVHCEIGSWGHAVHAGVLAACGQWQARRQRAVANVFKGMNPWTEHYSAVRAEVPDPLDPGTDTNTRLLDALGQADLVLIAGQASSHCVRATTEDLLHHLPRRVRGWQASRLVLLTDCMSPVAGFETQHAAFLQAMQAQGARLAVSSEISL</sequence>
<dbReference type="GO" id="GO:0016787">
    <property type="term" value="F:hydrolase activity"/>
    <property type="evidence" value="ECO:0007669"/>
    <property type="project" value="UniProtKB-KW"/>
</dbReference>
<name>A0A2P1NNU1_9BURK</name>
<dbReference type="EMBL" id="CP027792">
    <property type="protein sequence ID" value="AVP58730.1"/>
    <property type="molecule type" value="Genomic_DNA"/>
</dbReference>
<dbReference type="Proteomes" id="UP000241829">
    <property type="component" value="Chromosome"/>
</dbReference>
<proteinExistence type="inferred from homology"/>
<gene>
    <name evidence="3" type="ORF">C7H73_14335</name>
</gene>
<dbReference type="AlphaFoldDB" id="A0A2P1NNU1"/>
<organism evidence="3 4">
    <name type="scientific">Pulveribacter suum</name>
    <dbReference type="NCBI Taxonomy" id="2116657"/>
    <lineage>
        <taxon>Bacteria</taxon>
        <taxon>Pseudomonadati</taxon>
        <taxon>Pseudomonadota</taxon>
        <taxon>Betaproteobacteria</taxon>
        <taxon>Burkholderiales</taxon>
        <taxon>Comamonadaceae</taxon>
        <taxon>Pulveribacter</taxon>
    </lineage>
</organism>